<gene>
    <name evidence="2" type="ORF">ACHHYP_03549</name>
</gene>
<dbReference type="Proteomes" id="UP000243579">
    <property type="component" value="Unassembled WGS sequence"/>
</dbReference>
<feature type="transmembrane region" description="Helical" evidence="1">
    <location>
        <begin position="1627"/>
        <end position="1645"/>
    </location>
</feature>
<feature type="transmembrane region" description="Helical" evidence="1">
    <location>
        <begin position="1679"/>
        <end position="1698"/>
    </location>
</feature>
<keyword evidence="3" id="KW-1185">Reference proteome</keyword>
<feature type="transmembrane region" description="Helical" evidence="1">
    <location>
        <begin position="1498"/>
        <end position="1517"/>
    </location>
</feature>
<feature type="transmembrane region" description="Helical" evidence="1">
    <location>
        <begin position="1459"/>
        <end position="1477"/>
    </location>
</feature>
<dbReference type="STRING" id="1202772.A0A1V9ZR09"/>
<reference evidence="2 3" key="1">
    <citation type="journal article" date="2014" name="Genome Biol. Evol.">
        <title>The secreted proteins of Achlya hypogyna and Thraustotheca clavata identify the ancestral oomycete secretome and reveal gene acquisitions by horizontal gene transfer.</title>
        <authorList>
            <person name="Misner I."/>
            <person name="Blouin N."/>
            <person name="Leonard G."/>
            <person name="Richards T.A."/>
            <person name="Lane C.E."/>
        </authorList>
    </citation>
    <scope>NUCLEOTIDE SEQUENCE [LARGE SCALE GENOMIC DNA]</scope>
    <source>
        <strain evidence="2 3">ATCC 48635</strain>
    </source>
</reference>
<dbReference type="OrthoDB" id="77861at2759"/>
<evidence type="ECO:0000313" key="3">
    <source>
        <dbReference type="Proteomes" id="UP000243579"/>
    </source>
</evidence>
<feature type="transmembrane region" description="Helical" evidence="1">
    <location>
        <begin position="1537"/>
        <end position="1557"/>
    </location>
</feature>
<comment type="caution">
    <text evidence="2">The sequence shown here is derived from an EMBL/GenBank/DDBJ whole genome shotgun (WGS) entry which is preliminary data.</text>
</comment>
<feature type="transmembrane region" description="Helical" evidence="1">
    <location>
        <begin position="860"/>
        <end position="885"/>
    </location>
</feature>
<accession>A0A1V9ZR09</accession>
<keyword evidence="1" id="KW-0812">Transmembrane</keyword>
<evidence type="ECO:0000256" key="1">
    <source>
        <dbReference type="SAM" id="Phobius"/>
    </source>
</evidence>
<sequence>MLTRFQSSRLYDGVGIAYVGASVALGVVALVALQPYMANDYFWPSFFTSNVSTVLAYALNTHLTLLPVHQSTPTAVDLLAPAVSVYDDVGQIHAYARKIMYEEMTTLDAAVRGLRQLATTNVVYMVAQYCWVDFDRRWVMAHTARRLERCAARDITNGAVYMETVFRNIAFADWVESTQGMFYVRIGAAIVETSPIAGAQWLETMQTRTWSAVADEIRVWKAAGLERFVLQYANLYQIGIEESVTIENALGLKSTFQLKSIQSSHRDALWTTNYMFSGFRNDINAIGTNQSLVMNSSVFFGAIDAAQLEYYNIGYPMPLVFQAAHDALGWLANIDLRWVPLPDDLTSAVQAYRTAVLQALVTDAALASVLSTIPSVALHPTPPRWANASLNFYGGNPMCGFHSSRPFVQDAFSFDDACSTQEALVVAVTPLSAVFAVAMAPAGHDYCSLVEIAQRPLCASLVGSASAVADHLRPALASIRAPSVANLGISLLQFVQRGSSVAPLTLEVLPILDPSWAFFGWVTLYDWVLNEREVVSFEGDLASYTVLSSAKRGQPWLAPSSTKSLGMYMWYCAAVVSLCLVGIAVVLLLLFAVSRPRNSDWFVFNRVVSAVWSNRSLLLARALACSLGLATATVRVASDTALFRLEDPHHVFIISSLFASESVWITYVVQDVLTPLTLASTRVYAPWASHAAYITVLVLDLASPVDVTASLKRECYSVNMDRNIYCSSGSIVVGQLTRTITIVGINVGTVVAGIALEWLRKRPPTAVDEPSLLLSSAAMAYLTQLAPTARVWEGAMSNVTAFMAGVVHLSATYRFDIKLWRVLDARKYDAPTAASEHDRPLAAPSERMHSSYLWRVKGRYNWVVVAVGLGFMVFSLTSNILYLALAQSFLANDFGWEGFGATSVYAFVANQFNAQLLLTSAAAFPIASPAFADWTQRYNDSTAAIHASFHAPRRQLLNPSVPLATVVEGLRTLDPCKLPWVSTQYCWLDLDRTWAMASSARRQLRCEAFVANGAVVLETALRNLNDWGAWDACWGASFDVAFSRVLHTTAAGRRWWQLTTTVSSTVADEVRHWVAHGIASYSLQWQNYKTLGLTDTIEITSALGYTQPLQIQYSAGAYHFATQTSLRMYWTFASDLWAVATNATLIGGRSLLRGSADYAFANTTSQELLLQNLTLVSPLATGLDAFVAQVGPFGAVDTVYVSCPPELLALYGGFLQSLSRLLVESKQAQEAYDALPMWPFMLPVPAPLLADGTLLVGGNVMCGNDVPAYPAYYGAYRGFGMTNVCHAIFAENMAPSVMELLFAFFGLHSNNAANMVSLLDICALDAAGTNCTGVLGALSTYLDQESAASFDALKPLAHAVQVTVGQRLNVTLVQYVTYNNSPNADLFAAPLLDPFEVAWSYFGWCYLFEWVVGNREVVSFQGDAGVVTAISARAAPLTLTPDASAIPVTFSSLSQACNLYVSWVLICVSGCVALLIVSSPSRDIEGMNLFALNRIIGHVWAGRTFLIARSITAMWMLNTSPLTLTTAGQATHLESPALSWFMTVLASSEVSWLVYVLNDVLSCITQEYTVLYAGKSSLGTSIVVTIWTFLEPQHYTAEIDRRCTYIDMDYELVCRSGTVALGEPTRLGVLAGIAVANIAFWYLAVRWWRPHQPKVPIESLLLSAQSFYLMHWRDRQAQGVYYIDTTSAIMAGVVAVGYRGQRFLFDIKAWRVVVLPTTAAKAIPEGIPLTHF</sequence>
<keyword evidence="1" id="KW-0472">Membrane</keyword>
<feature type="transmembrane region" description="Helical" evidence="1">
    <location>
        <begin position="12"/>
        <end position="35"/>
    </location>
</feature>
<feature type="transmembrane region" description="Helical" evidence="1">
    <location>
        <begin position="568"/>
        <end position="593"/>
    </location>
</feature>
<protein>
    <submittedName>
        <fullName evidence="2">Uncharacterized protein</fullName>
    </submittedName>
</protein>
<keyword evidence="1" id="KW-1133">Transmembrane helix</keyword>
<evidence type="ECO:0000313" key="2">
    <source>
        <dbReference type="EMBL" id="OQS00434.1"/>
    </source>
</evidence>
<organism evidence="2 3">
    <name type="scientific">Achlya hypogyna</name>
    <name type="common">Oomycete</name>
    <name type="synonym">Protoachlya hypogyna</name>
    <dbReference type="NCBI Taxonomy" id="1202772"/>
    <lineage>
        <taxon>Eukaryota</taxon>
        <taxon>Sar</taxon>
        <taxon>Stramenopiles</taxon>
        <taxon>Oomycota</taxon>
        <taxon>Saprolegniomycetes</taxon>
        <taxon>Saprolegniales</taxon>
        <taxon>Achlyaceae</taxon>
        <taxon>Achlya</taxon>
    </lineage>
</organism>
<name>A0A1V9ZR09_ACHHY</name>
<feature type="transmembrane region" description="Helical" evidence="1">
    <location>
        <begin position="1569"/>
        <end position="1590"/>
    </location>
</feature>
<proteinExistence type="predicted"/>
<dbReference type="EMBL" id="JNBR01000031">
    <property type="protein sequence ID" value="OQS00434.1"/>
    <property type="molecule type" value="Genomic_DNA"/>
</dbReference>